<dbReference type="Proteomes" id="UP000184520">
    <property type="component" value="Unassembled WGS sequence"/>
</dbReference>
<evidence type="ECO:0008006" key="4">
    <source>
        <dbReference type="Google" id="ProtNLM"/>
    </source>
</evidence>
<keyword evidence="1" id="KW-0812">Transmembrane</keyword>
<organism evidence="2 3">
    <name type="scientific">Marisediminitalea aggregata</name>
    <dbReference type="NCBI Taxonomy" id="634436"/>
    <lineage>
        <taxon>Bacteria</taxon>
        <taxon>Pseudomonadati</taxon>
        <taxon>Pseudomonadota</taxon>
        <taxon>Gammaproteobacteria</taxon>
        <taxon>Alteromonadales</taxon>
        <taxon>Alteromonadaceae</taxon>
        <taxon>Marisediminitalea</taxon>
    </lineage>
</organism>
<dbReference type="OrthoDB" id="6195578at2"/>
<reference evidence="3" key="1">
    <citation type="submission" date="2016-11" db="EMBL/GenBank/DDBJ databases">
        <authorList>
            <person name="Varghese N."/>
            <person name="Submissions S."/>
        </authorList>
    </citation>
    <scope>NUCLEOTIDE SEQUENCE [LARGE SCALE GENOMIC DNA]</scope>
    <source>
        <strain evidence="3">CGMCC 1.8995</strain>
    </source>
</reference>
<dbReference type="AlphaFoldDB" id="A0A1M5RCE3"/>
<dbReference type="Pfam" id="PF11859">
    <property type="entry name" value="DUF3379"/>
    <property type="match status" value="1"/>
</dbReference>
<sequence length="233" mass="25985">MDELEFRRRIYANPADTDEALVQAANDDQGYDDFWQDVKRLDDKLTRAVDIPVPDDLADKLIWQQSVREFAHKKRKNRWYIGLAASVALTVGVGITAWQQQHVSLGEAALAHMYYAEHETPVGDVPVTAQIANAKLAQFGAELDPAIGKIASVNYCHLDTIRSLHLIIETAQGRMSVFLVPEKNHPVKNGFADSVYEGMSYALHQTNVLVVGEKGADIPAFQNVLKQRLKFSA</sequence>
<name>A0A1M5RCE3_9ALTE</name>
<dbReference type="InterPro" id="IPR021806">
    <property type="entry name" value="DUF3379"/>
</dbReference>
<gene>
    <name evidence="2" type="ORF">SAMN05216361_4129</name>
</gene>
<feature type="transmembrane region" description="Helical" evidence="1">
    <location>
        <begin position="79"/>
        <end position="98"/>
    </location>
</feature>
<keyword evidence="3" id="KW-1185">Reference proteome</keyword>
<evidence type="ECO:0000313" key="2">
    <source>
        <dbReference type="EMBL" id="SHH23951.1"/>
    </source>
</evidence>
<accession>A0A1M5RCE3</accession>
<keyword evidence="1" id="KW-0472">Membrane</keyword>
<dbReference type="EMBL" id="FQWD01000007">
    <property type="protein sequence ID" value="SHH23951.1"/>
    <property type="molecule type" value="Genomic_DNA"/>
</dbReference>
<keyword evidence="1" id="KW-1133">Transmembrane helix</keyword>
<dbReference type="STRING" id="634436.SAMN05216361_4129"/>
<evidence type="ECO:0000313" key="3">
    <source>
        <dbReference type="Proteomes" id="UP000184520"/>
    </source>
</evidence>
<evidence type="ECO:0000256" key="1">
    <source>
        <dbReference type="SAM" id="Phobius"/>
    </source>
</evidence>
<proteinExistence type="predicted"/>
<protein>
    <recommendedName>
        <fullName evidence="4">Transmembrane transcriptional regulator (Anti-sigma factor RsiW)</fullName>
    </recommendedName>
</protein>
<dbReference type="RefSeq" id="WP_073325065.1">
    <property type="nucleotide sequence ID" value="NZ_FQWD01000007.1"/>
</dbReference>